<dbReference type="Proteomes" id="UP000095003">
    <property type="component" value="Unassembled WGS sequence"/>
</dbReference>
<dbReference type="SUPFAM" id="SSF89447">
    <property type="entry name" value="AbrB/MazE/MraZ-like"/>
    <property type="match status" value="1"/>
</dbReference>
<dbReference type="PANTHER" id="PTHR36432">
    <property type="match status" value="1"/>
</dbReference>
<dbReference type="GO" id="GO:0003677">
    <property type="term" value="F:DNA binding"/>
    <property type="evidence" value="ECO:0007669"/>
    <property type="project" value="InterPro"/>
</dbReference>
<dbReference type="InterPro" id="IPR052731">
    <property type="entry name" value="B_subtilis_Trans_State_Reg"/>
</dbReference>
<feature type="domain" description="SpoVT-AbrB" evidence="1">
    <location>
        <begin position="5"/>
        <end position="48"/>
    </location>
</feature>
<dbReference type="Gene3D" id="2.10.260.10">
    <property type="match status" value="1"/>
</dbReference>
<dbReference type="EMBL" id="MCGI01000001">
    <property type="protein sequence ID" value="ODM13785.1"/>
    <property type="molecule type" value="Genomic_DNA"/>
</dbReference>
<reference evidence="2 3" key="1">
    <citation type="submission" date="2016-07" db="EMBL/GenBank/DDBJ databases">
        <title>Characterization of isolates of Eisenbergiella tayi derived from blood cultures, using whole genome sequencing.</title>
        <authorList>
            <person name="Burdz T."/>
            <person name="Wiebe D."/>
            <person name="Huynh C."/>
            <person name="Bernard K."/>
        </authorList>
    </citation>
    <scope>NUCLEOTIDE SEQUENCE [LARGE SCALE GENOMIC DNA]</scope>
    <source>
        <strain evidence="2 3">NML 120489</strain>
    </source>
</reference>
<organism evidence="2 3">
    <name type="scientific">Eisenbergiella tayi</name>
    <dbReference type="NCBI Taxonomy" id="1432052"/>
    <lineage>
        <taxon>Bacteria</taxon>
        <taxon>Bacillati</taxon>
        <taxon>Bacillota</taxon>
        <taxon>Clostridia</taxon>
        <taxon>Lachnospirales</taxon>
        <taxon>Lachnospiraceae</taxon>
        <taxon>Eisenbergiella</taxon>
    </lineage>
</organism>
<dbReference type="SMART" id="SM00966">
    <property type="entry name" value="SpoVT_AbrB"/>
    <property type="match status" value="1"/>
</dbReference>
<dbReference type="Pfam" id="PF04014">
    <property type="entry name" value="MazE_antitoxin"/>
    <property type="match status" value="1"/>
</dbReference>
<proteinExistence type="predicted"/>
<name>A0A1E3AYK7_9FIRM</name>
<dbReference type="InterPro" id="IPR029016">
    <property type="entry name" value="GAF-like_dom_sf"/>
</dbReference>
<dbReference type="InterPro" id="IPR007159">
    <property type="entry name" value="SpoVT-AbrB_dom"/>
</dbReference>
<protein>
    <submittedName>
        <fullName evidence="2">Stage V sporulation protein T</fullName>
    </submittedName>
</protein>
<dbReference type="NCBIfam" id="TIGR01439">
    <property type="entry name" value="lp_hng_hel_AbrB"/>
    <property type="match status" value="1"/>
</dbReference>
<evidence type="ECO:0000313" key="3">
    <source>
        <dbReference type="Proteomes" id="UP000095003"/>
    </source>
</evidence>
<dbReference type="PANTHER" id="PTHR36432:SF4">
    <property type="entry name" value="TRANSITION STATE REGULATOR ABH-RELATED"/>
    <property type="match status" value="1"/>
</dbReference>
<dbReference type="RefSeq" id="WP_069156271.1">
    <property type="nucleotide sequence ID" value="NZ_DAWDRA010000024.1"/>
</dbReference>
<comment type="caution">
    <text evidence="2">The sequence shown here is derived from an EMBL/GenBank/DDBJ whole genome shotgun (WGS) entry which is preliminary data.</text>
</comment>
<dbReference type="AlphaFoldDB" id="A0A1E3AYK7"/>
<gene>
    <name evidence="2" type="primary">spoVT_1</name>
    <name evidence="2" type="ORF">BEH84_01504</name>
</gene>
<evidence type="ECO:0000259" key="1">
    <source>
        <dbReference type="SMART" id="SM00966"/>
    </source>
</evidence>
<sequence>MGIIRYFDKLGRIVIPKEIRDALHMKNESPVEISVNGQSIILEKHYKLKDLRSLCSTFLKAYIETCSGVCIICSTEQVLAVRGVSLSTDIFLSPHVSTYISRLEVYLYDEQNPLSLTGHDKYLIEALYPIGTFDSPLGAVILLHYGKASQSQLACVKLLASMLTELTQSN</sequence>
<dbReference type="InterPro" id="IPR037914">
    <property type="entry name" value="SpoVT-AbrB_sf"/>
</dbReference>
<dbReference type="Gene3D" id="3.30.450.40">
    <property type="match status" value="1"/>
</dbReference>
<accession>A0A1E3AYK7</accession>
<evidence type="ECO:0000313" key="2">
    <source>
        <dbReference type="EMBL" id="ODM13785.1"/>
    </source>
</evidence>